<dbReference type="EMBL" id="LDAU01000155">
    <property type="protein sequence ID" value="KRX02397.1"/>
    <property type="molecule type" value="Genomic_DNA"/>
</dbReference>
<evidence type="ECO:0000313" key="1">
    <source>
        <dbReference type="EMBL" id="KRX02397.1"/>
    </source>
</evidence>
<name>A0A0V0QJE9_PSEPJ</name>
<gene>
    <name evidence="1" type="ORF">PPERSA_10014</name>
</gene>
<dbReference type="AlphaFoldDB" id="A0A0V0QJE9"/>
<accession>A0A0V0QJE9</accession>
<keyword evidence="2" id="KW-1185">Reference proteome</keyword>
<organism evidence="1 2">
    <name type="scientific">Pseudocohnilembus persalinus</name>
    <name type="common">Ciliate</name>
    <dbReference type="NCBI Taxonomy" id="266149"/>
    <lineage>
        <taxon>Eukaryota</taxon>
        <taxon>Sar</taxon>
        <taxon>Alveolata</taxon>
        <taxon>Ciliophora</taxon>
        <taxon>Intramacronucleata</taxon>
        <taxon>Oligohymenophorea</taxon>
        <taxon>Scuticociliatia</taxon>
        <taxon>Philasterida</taxon>
        <taxon>Pseudocohnilembidae</taxon>
        <taxon>Pseudocohnilembus</taxon>
    </lineage>
</organism>
<dbReference type="Proteomes" id="UP000054937">
    <property type="component" value="Unassembled WGS sequence"/>
</dbReference>
<proteinExistence type="predicted"/>
<sequence>MNKKLTLGFFRQYKNLQSNIQQQQSYNFLSISEVKKNPEKFEYKYSFFTNRIQQSQNFQVSFFKKPINFQKNSKAVYEQKLLYSLNNYFTDRKAAVTLKSITYLSKSDDEQIRIQNMQKYEKIIIENIDKIRQLHTVCNILRFYALSKLLNKQFLEKIYIRFFQLYEKQYSQYADDGNLLQTTAVQTLTLLNQIQQKLQTCQSQQCEQEQEKQKELLETKKLLIGILDKQAINVIQMKHKLSSSVSFILFQNSIQQITKNQYMNIDLNQQFNDVLIKNLNDFKYFYNIEQIFFLANLLEKTVDGCFINQNQQISYFKNNNKQTCKKLLIDLLECYKQKQNKNQLDQQDILVYKYVFQTFDIDLQQYIQ</sequence>
<dbReference type="InParanoid" id="A0A0V0QJE9"/>
<comment type="caution">
    <text evidence="1">The sequence shown here is derived from an EMBL/GenBank/DDBJ whole genome shotgun (WGS) entry which is preliminary data.</text>
</comment>
<evidence type="ECO:0000313" key="2">
    <source>
        <dbReference type="Proteomes" id="UP000054937"/>
    </source>
</evidence>
<protein>
    <submittedName>
        <fullName evidence="1">Uncharacterized protein</fullName>
    </submittedName>
</protein>
<reference evidence="1 2" key="1">
    <citation type="journal article" date="2015" name="Sci. Rep.">
        <title>Genome of the facultative scuticociliatosis pathogen Pseudocohnilembus persalinus provides insight into its virulence through horizontal gene transfer.</title>
        <authorList>
            <person name="Xiong J."/>
            <person name="Wang G."/>
            <person name="Cheng J."/>
            <person name="Tian M."/>
            <person name="Pan X."/>
            <person name="Warren A."/>
            <person name="Jiang C."/>
            <person name="Yuan D."/>
            <person name="Miao W."/>
        </authorList>
    </citation>
    <scope>NUCLEOTIDE SEQUENCE [LARGE SCALE GENOMIC DNA]</scope>
    <source>
        <strain evidence="1">36N120E</strain>
    </source>
</reference>